<name>A0ABD0YNM0_9HEMI</name>
<evidence type="ECO:0000256" key="1">
    <source>
        <dbReference type="ARBA" id="ARBA00004123"/>
    </source>
</evidence>
<protein>
    <recommendedName>
        <fullName evidence="6">Midnolin</fullName>
    </recommendedName>
</protein>
<feature type="region of interest" description="Disordered" evidence="3">
    <location>
        <begin position="104"/>
        <end position="128"/>
    </location>
</feature>
<dbReference type="InterPro" id="IPR039336">
    <property type="entry name" value="Midnolin"/>
</dbReference>
<dbReference type="PANTHER" id="PTHR23010">
    <property type="entry name" value="MIDNOLIN"/>
    <property type="match status" value="1"/>
</dbReference>
<dbReference type="EMBL" id="JBFDAA010000017">
    <property type="protein sequence ID" value="KAL1116825.1"/>
    <property type="molecule type" value="Genomic_DNA"/>
</dbReference>
<proteinExistence type="predicted"/>
<reference evidence="4 5" key="1">
    <citation type="submission" date="2024-07" db="EMBL/GenBank/DDBJ databases">
        <title>Chromosome-level genome assembly of the water stick insect Ranatra chinensis (Heteroptera: Nepidae).</title>
        <authorList>
            <person name="Liu X."/>
        </authorList>
    </citation>
    <scope>NUCLEOTIDE SEQUENCE [LARGE SCALE GENOMIC DNA]</scope>
    <source>
        <strain evidence="4">Cailab_2021Rc</strain>
        <tissue evidence="4">Muscle</tissue>
    </source>
</reference>
<comment type="caution">
    <text evidence="4">The sequence shown here is derived from an EMBL/GenBank/DDBJ whole genome shotgun (WGS) entry which is preliminary data.</text>
</comment>
<evidence type="ECO:0000256" key="3">
    <source>
        <dbReference type="SAM" id="MobiDB-lite"/>
    </source>
</evidence>
<comment type="subcellular location">
    <subcellularLocation>
        <location evidence="1">Nucleus</location>
    </subcellularLocation>
</comment>
<dbReference type="Proteomes" id="UP001558652">
    <property type="component" value="Unassembled WGS sequence"/>
</dbReference>
<gene>
    <name evidence="4" type="ORF">AAG570_005295</name>
</gene>
<evidence type="ECO:0008006" key="6">
    <source>
        <dbReference type="Google" id="ProtNLM"/>
    </source>
</evidence>
<evidence type="ECO:0000313" key="5">
    <source>
        <dbReference type="Proteomes" id="UP001558652"/>
    </source>
</evidence>
<organism evidence="4 5">
    <name type="scientific">Ranatra chinensis</name>
    <dbReference type="NCBI Taxonomy" id="642074"/>
    <lineage>
        <taxon>Eukaryota</taxon>
        <taxon>Metazoa</taxon>
        <taxon>Ecdysozoa</taxon>
        <taxon>Arthropoda</taxon>
        <taxon>Hexapoda</taxon>
        <taxon>Insecta</taxon>
        <taxon>Pterygota</taxon>
        <taxon>Neoptera</taxon>
        <taxon>Paraneoptera</taxon>
        <taxon>Hemiptera</taxon>
        <taxon>Heteroptera</taxon>
        <taxon>Panheteroptera</taxon>
        <taxon>Nepomorpha</taxon>
        <taxon>Nepidae</taxon>
        <taxon>Ranatrinae</taxon>
        <taxon>Ranatra</taxon>
    </lineage>
</organism>
<evidence type="ECO:0000313" key="4">
    <source>
        <dbReference type="EMBL" id="KAL1116825.1"/>
    </source>
</evidence>
<accession>A0ABD0YNM0</accession>
<evidence type="ECO:0000256" key="2">
    <source>
        <dbReference type="ARBA" id="ARBA00023242"/>
    </source>
</evidence>
<dbReference type="AlphaFoldDB" id="A0ABD0YNM0"/>
<keyword evidence="2" id="KW-0539">Nucleus</keyword>
<sequence length="128" mass="14147">MHHHGKGVYSGTFSGTLNPALQDRFGRPKRDISTIIHILNDLLCATPQYRAVSLAQEVPKPPVAAANTGELNIFNCGSESSLADSVENRATRGKMERLRLVLGQRRERRRAMRSQPYSSPTGHDHVTA</sequence>
<keyword evidence="5" id="KW-1185">Reference proteome</keyword>
<dbReference type="PANTHER" id="PTHR23010:SF1">
    <property type="entry name" value="MIDNOLIN"/>
    <property type="match status" value="1"/>
</dbReference>
<dbReference type="GO" id="GO:0005634">
    <property type="term" value="C:nucleus"/>
    <property type="evidence" value="ECO:0007669"/>
    <property type="project" value="UniProtKB-SubCell"/>
</dbReference>